<evidence type="ECO:0000313" key="2">
    <source>
        <dbReference type="EMBL" id="BBA74418.1"/>
    </source>
</evidence>
<proteinExistence type="predicted"/>
<reference evidence="2" key="1">
    <citation type="submission" date="2016-07" db="EMBL/GenBank/DDBJ databases">
        <title>Genomics reveals synergistic degradation of pyrene by five bacteria in a mangrove sediment-derived bacterial consortium.</title>
        <authorList>
            <person name="Wanapaisan P."/>
            <person name="Vejarano F."/>
            <person name="Chakraborty J."/>
            <person name="Shintani M."/>
            <person name="Muangchinda C."/>
            <person name="Laothamteep N."/>
            <person name="Suzuki-Minakuchi C."/>
            <person name="Inoue K."/>
            <person name="Nojiri H."/>
            <person name="Pinyakong O."/>
        </authorList>
    </citation>
    <scope>NUCLEOTIDE SEQUENCE</scope>
    <source>
        <strain evidence="2">PW1</strain>
    </source>
</reference>
<protein>
    <submittedName>
        <fullName evidence="2">Uncharacterized protein</fullName>
    </submittedName>
</protein>
<dbReference type="EMBL" id="LC171369">
    <property type="protein sequence ID" value="BBA74418.1"/>
    <property type="molecule type" value="Genomic_DNA"/>
</dbReference>
<accession>A0A292GNH1</accession>
<name>A0A292GNH1_9HYPH</name>
<sequence length="112" mass="11803">MGTVTYTASEPVYVSTEGRMVYKGQKFTVPDTVAPGSTWLDEDGNPIEEKKKRGGRTASTASASDDKSTVPDTVAPGSTWLDEDGNPIEEKKKRGGRTASTASASDDKSAEG</sequence>
<organism evidence="2">
    <name type="scientific">Ochrobactrum sp. PW1</name>
    <dbReference type="NCBI Taxonomy" id="1882222"/>
    <lineage>
        <taxon>Bacteria</taxon>
        <taxon>Pseudomonadati</taxon>
        <taxon>Pseudomonadota</taxon>
        <taxon>Alphaproteobacteria</taxon>
        <taxon>Hyphomicrobiales</taxon>
        <taxon>Brucellaceae</taxon>
        <taxon>Brucella/Ochrobactrum group</taxon>
        <taxon>Ochrobactrum</taxon>
    </lineage>
</organism>
<feature type="region of interest" description="Disordered" evidence="1">
    <location>
        <begin position="29"/>
        <end position="112"/>
    </location>
</feature>
<evidence type="ECO:0000256" key="1">
    <source>
        <dbReference type="SAM" id="MobiDB-lite"/>
    </source>
</evidence>
<dbReference type="AlphaFoldDB" id="A0A292GNH1"/>